<keyword evidence="2" id="KW-1185">Reference proteome</keyword>
<comment type="caution">
    <text evidence="1">The sequence shown here is derived from an EMBL/GenBank/DDBJ whole genome shotgun (WGS) entry which is preliminary data.</text>
</comment>
<dbReference type="OrthoDB" id="1634378at2"/>
<evidence type="ECO:0000313" key="1">
    <source>
        <dbReference type="EMBL" id="PRR70921.1"/>
    </source>
</evidence>
<proteinExistence type="predicted"/>
<dbReference type="Pfam" id="PF08890">
    <property type="entry name" value="Phage_TAC_5"/>
    <property type="match status" value="1"/>
</dbReference>
<name>A0A2T0APU3_9CLOT</name>
<accession>A0A2T0APU3</accession>
<dbReference type="Gene3D" id="3.30.2220.30">
    <property type="match status" value="1"/>
</dbReference>
<evidence type="ECO:0000313" key="2">
    <source>
        <dbReference type="Proteomes" id="UP000239614"/>
    </source>
</evidence>
<dbReference type="EMBL" id="PVXN01000053">
    <property type="protein sequence ID" value="PRR70921.1"/>
    <property type="molecule type" value="Genomic_DNA"/>
</dbReference>
<dbReference type="InterPro" id="IPR014986">
    <property type="entry name" value="XkdN-like"/>
</dbReference>
<dbReference type="Proteomes" id="UP000239614">
    <property type="component" value="Unassembled WGS sequence"/>
</dbReference>
<dbReference type="InterPro" id="IPR038559">
    <property type="entry name" value="XkdN-like_sf"/>
</dbReference>
<sequence>MANNVMDLLLKSDTSKVKLPTKKVKIQSLSEAFGEDVIFTIQAIGIEKYNEIQEAGVTVDEDALSDIDYNKIQLLTVLEGVKEPNLKSKELMEHFKAHTPIELLQRMFLGKPGEIATLYNHINELCGFGKNAVEEIKN</sequence>
<protein>
    <submittedName>
        <fullName evidence="1">Phage XkdN-like protein</fullName>
    </submittedName>
</protein>
<dbReference type="RefSeq" id="WP_106024547.1">
    <property type="nucleotide sequence ID" value="NZ_PVXN01000053.1"/>
</dbReference>
<reference evidence="1 2" key="1">
    <citation type="submission" date="2018-03" db="EMBL/GenBank/DDBJ databases">
        <title>Genome sequence of Clostridium thermopalmarium DSM 5974.</title>
        <authorList>
            <person name="Poehlein A."/>
            <person name="Daniel R."/>
        </authorList>
    </citation>
    <scope>NUCLEOTIDE SEQUENCE [LARGE SCALE GENOMIC DNA]</scope>
    <source>
        <strain evidence="1 2">DSM 5974</strain>
    </source>
</reference>
<gene>
    <name evidence="1" type="ORF">CPAL_20110</name>
</gene>
<dbReference type="AlphaFoldDB" id="A0A2T0APU3"/>
<organism evidence="1 2">
    <name type="scientific">Clostridium thermopalmarium DSM 5974</name>
    <dbReference type="NCBI Taxonomy" id="1121340"/>
    <lineage>
        <taxon>Bacteria</taxon>
        <taxon>Bacillati</taxon>
        <taxon>Bacillota</taxon>
        <taxon>Clostridia</taxon>
        <taxon>Eubacteriales</taxon>
        <taxon>Clostridiaceae</taxon>
        <taxon>Clostridium</taxon>
    </lineage>
</organism>